<dbReference type="Gene3D" id="1.10.8.200">
    <property type="entry name" value="Replisome organizer (g39p helicase loader/inhibitor protein)"/>
    <property type="match status" value="1"/>
</dbReference>
<protein>
    <submittedName>
        <fullName evidence="1">Uncharacterized protein</fullName>
    </submittedName>
</protein>
<dbReference type="Proteomes" id="UP000029672">
    <property type="component" value="Chromosome"/>
</dbReference>
<name>A0A097ENG1_9GAMM</name>
<reference evidence="1 2" key="1">
    <citation type="submission" date="2014-10" db="EMBL/GenBank/DDBJ databases">
        <title>Whole genome sequence of Francisella endociliophora strain FSC1006, isolated from a laboratory culture of the marine ciliate Euplotes raikovi.</title>
        <authorList>
            <person name="Granberg M."/>
            <person name="Backman S."/>
            <person name="Lundmark E."/>
            <person name="Nilsson E."/>
            <person name="Karlsson E."/>
            <person name="Thelaus J."/>
            <person name="Ohrman C."/>
            <person name="Larkeryd A."/>
            <person name="Stenberg P."/>
        </authorList>
    </citation>
    <scope>NUCLEOTIDE SEQUENCE [LARGE SCALE GENOMIC DNA]</scope>
    <source>
        <strain evidence="1 2">FSC1006</strain>
    </source>
</reference>
<accession>A0A097ENG1</accession>
<dbReference type="RefSeq" id="WP_040008555.1">
    <property type="nucleotide sequence ID" value="NZ_CP009574.1"/>
</dbReference>
<dbReference type="KEGG" id="frf:LO80_03380"/>
<evidence type="ECO:0000313" key="1">
    <source>
        <dbReference type="EMBL" id="AIT09103.1"/>
    </source>
</evidence>
<dbReference type="HOGENOM" id="CLU_1319377_0_0_6"/>
<dbReference type="AlphaFoldDB" id="A0A097ENG1"/>
<dbReference type="OrthoDB" id="9966566at2"/>
<dbReference type="STRING" id="1547445.LO80_03380"/>
<gene>
    <name evidence="1" type="ORF">LO80_03380</name>
</gene>
<keyword evidence="2" id="KW-1185">Reference proteome</keyword>
<organism evidence="1 2">
    <name type="scientific">Candidatus Francisella endociliophora</name>
    <dbReference type="NCBI Taxonomy" id="653937"/>
    <lineage>
        <taxon>Bacteria</taxon>
        <taxon>Pseudomonadati</taxon>
        <taxon>Pseudomonadota</taxon>
        <taxon>Gammaproteobacteria</taxon>
        <taxon>Thiotrichales</taxon>
        <taxon>Francisellaceae</taxon>
        <taxon>Francisella</taxon>
    </lineage>
</organism>
<proteinExistence type="predicted"/>
<dbReference type="EMBL" id="CP009574">
    <property type="protein sequence ID" value="AIT09103.1"/>
    <property type="molecule type" value="Genomic_DNA"/>
</dbReference>
<sequence>MIQEQTQKIVNLLDANYNILHDEDDEKNRLIIGTWHSVLKYYSYSDVGNACGRYISSNRVKPKPADIRGELEAMRATRHTAYQQIENSQKLDCEAYLTRQGLQDLFNREFAPFTKMSLPEHIKEKLRAKHNQQPIDDFVTKVWGFVQGSDFQIFHIEMAIGKLKGTKFTFEQFMKVLIGCREFSDDIMSNPNKLEACKSFMKEQLKAA</sequence>
<evidence type="ECO:0000313" key="2">
    <source>
        <dbReference type="Proteomes" id="UP000029672"/>
    </source>
</evidence>